<dbReference type="PROSITE" id="PS50164">
    <property type="entry name" value="GIY_YIG"/>
    <property type="match status" value="1"/>
</dbReference>
<evidence type="ECO:0000256" key="1">
    <source>
        <dbReference type="ARBA" id="ARBA00022490"/>
    </source>
</evidence>
<dbReference type="RefSeq" id="WP_114190685.1">
    <property type="nucleotide sequence ID" value="NZ_CP029295.1"/>
</dbReference>
<dbReference type="Pfam" id="PF08459">
    <property type="entry name" value="UvrC_RNaseH_dom"/>
    <property type="match status" value="1"/>
</dbReference>
<evidence type="ECO:0000256" key="5">
    <source>
        <dbReference type="ARBA" id="ARBA00022881"/>
    </source>
</evidence>
<dbReference type="PANTHER" id="PTHR30562">
    <property type="entry name" value="UVRC/OXIDOREDUCTASE"/>
    <property type="match status" value="1"/>
</dbReference>
<evidence type="ECO:0000256" key="4">
    <source>
        <dbReference type="ARBA" id="ARBA00022801"/>
    </source>
</evidence>
<organism evidence="13 14">
    <name type="scientific">[Mycoplasma] phocae</name>
    <dbReference type="NCBI Taxonomy" id="142651"/>
    <lineage>
        <taxon>Bacteria</taxon>
        <taxon>Bacillati</taxon>
        <taxon>Mycoplasmatota</taxon>
        <taxon>Mycoplasmoidales</taxon>
        <taxon>Metamycoplasmataceae</taxon>
        <taxon>Metamycoplasma</taxon>
    </lineage>
</organism>
<keyword evidence="2" id="KW-0227">DNA damage</keyword>
<proteinExistence type="predicted"/>
<accession>A0A2Z5IPW9</accession>
<dbReference type="Gene3D" id="3.30.420.340">
    <property type="entry name" value="UvrC, RNAse H endonuclease domain"/>
    <property type="match status" value="1"/>
</dbReference>
<dbReference type="GO" id="GO:0009432">
    <property type="term" value="P:SOS response"/>
    <property type="evidence" value="ECO:0007669"/>
    <property type="project" value="UniProtKB-KW"/>
</dbReference>
<keyword evidence="5" id="KW-0267">Excision nuclease</keyword>
<dbReference type="Pfam" id="PF01541">
    <property type="entry name" value="GIY-YIG"/>
    <property type="match status" value="1"/>
</dbReference>
<dbReference type="OrthoDB" id="9804933at2"/>
<keyword evidence="3" id="KW-0228">DNA excision</keyword>
<dbReference type="Pfam" id="PF22920">
    <property type="entry name" value="UvrC_RNaseH"/>
    <property type="match status" value="1"/>
</dbReference>
<evidence type="ECO:0000259" key="11">
    <source>
        <dbReference type="PROSITE" id="PS50164"/>
    </source>
</evidence>
<evidence type="ECO:0000313" key="13">
    <source>
        <dbReference type="EMBL" id="AXE60567.1"/>
    </source>
</evidence>
<dbReference type="GO" id="GO:0009381">
    <property type="term" value="F:excinuclease ABC activity"/>
    <property type="evidence" value="ECO:0007669"/>
    <property type="project" value="InterPro"/>
</dbReference>
<dbReference type="InterPro" id="IPR010994">
    <property type="entry name" value="RuvA_2-like"/>
</dbReference>
<evidence type="ECO:0000256" key="10">
    <source>
        <dbReference type="ARBA" id="ARBA00042732"/>
    </source>
</evidence>
<evidence type="ECO:0000256" key="7">
    <source>
        <dbReference type="ARBA" id="ARBA00023236"/>
    </source>
</evidence>
<feature type="domain" description="UvrC family homology region profile" evidence="12">
    <location>
        <begin position="231"/>
        <end position="436"/>
    </location>
</feature>
<name>A0A2Z5IPW9_9BACT</name>
<dbReference type="FunFam" id="3.40.1440.10:FF:000001">
    <property type="entry name" value="UvrABC system protein C"/>
    <property type="match status" value="1"/>
</dbReference>
<keyword evidence="1" id="KW-0963">Cytoplasm</keyword>
<dbReference type="InterPro" id="IPR001162">
    <property type="entry name" value="UvrC_RNase_H_dom"/>
</dbReference>
<dbReference type="InterPro" id="IPR035901">
    <property type="entry name" value="GIY-YIG_endonuc_sf"/>
</dbReference>
<dbReference type="Pfam" id="PF14520">
    <property type="entry name" value="HHH_5"/>
    <property type="match status" value="1"/>
</dbReference>
<evidence type="ECO:0000256" key="6">
    <source>
        <dbReference type="ARBA" id="ARBA00023204"/>
    </source>
</evidence>
<evidence type="ECO:0000313" key="14">
    <source>
        <dbReference type="Proteomes" id="UP000252477"/>
    </source>
</evidence>
<dbReference type="InterPro" id="IPR038476">
    <property type="entry name" value="UvrC_RNase_H_dom_sf"/>
</dbReference>
<dbReference type="SMART" id="SM00465">
    <property type="entry name" value="GIYc"/>
    <property type="match status" value="1"/>
</dbReference>
<dbReference type="GO" id="GO:0006289">
    <property type="term" value="P:nucleotide-excision repair"/>
    <property type="evidence" value="ECO:0007669"/>
    <property type="project" value="InterPro"/>
</dbReference>
<dbReference type="PANTHER" id="PTHR30562:SF10">
    <property type="entry name" value="EXCINUCLEASE CHO"/>
    <property type="match status" value="1"/>
</dbReference>
<feature type="domain" description="GIY-YIG" evidence="11">
    <location>
        <begin position="12"/>
        <end position="91"/>
    </location>
</feature>
<dbReference type="GO" id="GO:0009380">
    <property type="term" value="C:excinuclease repair complex"/>
    <property type="evidence" value="ECO:0007669"/>
    <property type="project" value="TreeGrafter"/>
</dbReference>
<evidence type="ECO:0000256" key="8">
    <source>
        <dbReference type="ARBA" id="ARBA00040756"/>
    </source>
</evidence>
<dbReference type="PROSITE" id="PS50165">
    <property type="entry name" value="UVRC"/>
    <property type="match status" value="1"/>
</dbReference>
<dbReference type="EMBL" id="CP029295">
    <property type="protein sequence ID" value="AXE60567.1"/>
    <property type="molecule type" value="Genomic_DNA"/>
</dbReference>
<dbReference type="SUPFAM" id="SSF82771">
    <property type="entry name" value="GIY-YIG endonuclease"/>
    <property type="match status" value="1"/>
</dbReference>
<dbReference type="InterPro" id="IPR000305">
    <property type="entry name" value="GIY-YIG_endonuc"/>
</dbReference>
<evidence type="ECO:0000256" key="2">
    <source>
        <dbReference type="ARBA" id="ARBA00022763"/>
    </source>
</evidence>
<keyword evidence="14" id="KW-1185">Reference proteome</keyword>
<keyword evidence="7" id="KW-0742">SOS response</keyword>
<dbReference type="Proteomes" id="UP000252477">
    <property type="component" value="Chromosome"/>
</dbReference>
<protein>
    <recommendedName>
        <fullName evidence="8">Excinuclease cho</fullName>
    </recommendedName>
    <alternativeName>
        <fullName evidence="10">Endonuclease cho</fullName>
    </alternativeName>
    <alternativeName>
        <fullName evidence="9">UvrC homolog protein</fullName>
    </alternativeName>
</protein>
<dbReference type="Gene3D" id="1.10.150.20">
    <property type="entry name" value="5' to 3' exonuclease, C-terminal subdomain"/>
    <property type="match status" value="1"/>
</dbReference>
<dbReference type="AlphaFoldDB" id="A0A2Z5IPW9"/>
<keyword evidence="6" id="KW-0234">DNA repair</keyword>
<reference evidence="14" key="1">
    <citation type="journal article" date="2018" name="Microbiol. Resour. Announc.">
        <title>Complete Sequence and Annotation of the Mycoplasma phocidae Strain 105T Genome.</title>
        <authorList>
            <person name="Frasca S. Jr."/>
            <person name="Kutish G.F."/>
            <person name="Michaels D.L."/>
            <person name="Brown D.R."/>
        </authorList>
    </citation>
    <scope>NUCLEOTIDE SEQUENCE [LARGE SCALE GENOMIC DNA]</scope>
    <source>
        <strain evidence="14">105</strain>
    </source>
</reference>
<gene>
    <name evidence="13" type="ORF">DA803_00435</name>
</gene>
<evidence type="ECO:0000256" key="3">
    <source>
        <dbReference type="ARBA" id="ARBA00022769"/>
    </source>
</evidence>
<dbReference type="CDD" id="cd10434">
    <property type="entry name" value="GIY-YIG_UvrC_Cho"/>
    <property type="match status" value="1"/>
</dbReference>
<dbReference type="InterPro" id="IPR047296">
    <property type="entry name" value="GIY-YIG_UvrC_Cho"/>
</dbReference>
<evidence type="ECO:0000259" key="12">
    <source>
        <dbReference type="PROSITE" id="PS50165"/>
    </source>
</evidence>
<dbReference type="Gene3D" id="3.40.1440.10">
    <property type="entry name" value="GIY-YIG endonuclease"/>
    <property type="match status" value="1"/>
</dbReference>
<dbReference type="InterPro" id="IPR050066">
    <property type="entry name" value="UvrABC_protein_C"/>
</dbReference>
<sequence>MISRDLIKDVPAKPGVYLWKDKDGKVIYVGKAKNLKARMSQYFDKKMLNSYKTPKMLEKIASFSTIILESDREAFIQERKLIDQYRPFYNVLFPVRNSFPYIRVKLQNSGHLEISIKNKYEKEKNAIYYGPLPNNKDFKPLIRYLNHLLLSENGLIVTKQSKEFAEAKFQEAKKIMNFGRQFKNLLDNKILIAIENNMFEQAKFYNDILELLNYNSQDQHIFIKSQKAIDVFGFYQHEDIILIHAMLYRNGVLINQEDFSFQIKTSFENAINEFFSDFYIHQLIPDQIILPEQYANMNLEFFDLISFNDKELSIKAEQNAKNNTTIKIQNYNNLISRTSIAQESLSMFFKCPTNKIVIFDNSFLKGTNEVIGGGILFINGQPSKKSYRFYNLDNSKSRHADVEYMRQTSLHYLKEFGSEIDVILADGAIAQIKEIKISLESLDLNVPIFGLIKDEKHETKHIIDEHGNLILITDKNAFDLLARMQTEIDRFVKTMYNKKHLKTLINNPLLKINGIGKATLQKLLTSFGTYQNILGASFEELSEIVSPKIAKKIIEEKW</sequence>
<keyword evidence="4" id="KW-0378">Hydrolase</keyword>
<dbReference type="SUPFAM" id="SSF47781">
    <property type="entry name" value="RuvA domain 2-like"/>
    <property type="match status" value="1"/>
</dbReference>
<dbReference type="KEGG" id="mpho:DA803_00435"/>
<evidence type="ECO:0000256" key="9">
    <source>
        <dbReference type="ARBA" id="ARBA00042138"/>
    </source>
</evidence>